<protein>
    <submittedName>
        <fullName evidence="2">DUF2780 domain-containing protein</fullName>
    </submittedName>
</protein>
<dbReference type="Pfam" id="PF11075">
    <property type="entry name" value="DUF2780"/>
    <property type="match status" value="1"/>
</dbReference>
<reference evidence="2" key="1">
    <citation type="submission" date="2021-06" db="EMBL/GenBank/DDBJ databases">
        <title>Vibrio nov. sp., novel gut bacterium isolated from Yellow Sea oyster.</title>
        <authorList>
            <person name="Muhammad N."/>
            <person name="Nguyen T.H."/>
            <person name="Lee Y.-J."/>
            <person name="Ko J."/>
            <person name="Kim S.-G."/>
        </authorList>
    </citation>
    <scope>NUCLEOTIDE SEQUENCE</scope>
    <source>
        <strain evidence="2">OG9-811</strain>
    </source>
</reference>
<dbReference type="InterPro" id="IPR021302">
    <property type="entry name" value="DUF2780_VcgC/VcgE"/>
</dbReference>
<organism evidence="2 3">
    <name type="scientific">Vibrio ostreae</name>
    <dbReference type="NCBI Taxonomy" id="2841925"/>
    <lineage>
        <taxon>Bacteria</taxon>
        <taxon>Pseudomonadati</taxon>
        <taxon>Pseudomonadota</taxon>
        <taxon>Gammaproteobacteria</taxon>
        <taxon>Vibrionales</taxon>
        <taxon>Vibrionaceae</taxon>
        <taxon>Vibrio</taxon>
    </lineage>
</organism>
<feature type="chain" id="PRO_5037708948" evidence="1">
    <location>
        <begin position="22"/>
        <end position="168"/>
    </location>
</feature>
<keyword evidence="3" id="KW-1185">Reference proteome</keyword>
<dbReference type="KEGG" id="vos:KNV97_20435"/>
<evidence type="ECO:0000313" key="2">
    <source>
        <dbReference type="EMBL" id="QXO17685.1"/>
    </source>
</evidence>
<dbReference type="EMBL" id="CP076643">
    <property type="protein sequence ID" value="QXO17685.1"/>
    <property type="molecule type" value="Genomic_DNA"/>
</dbReference>
<name>A0A975YNM4_9VIBR</name>
<dbReference type="AlphaFoldDB" id="A0A975YNM4"/>
<evidence type="ECO:0000256" key="1">
    <source>
        <dbReference type="SAM" id="SignalP"/>
    </source>
</evidence>
<proteinExistence type="predicted"/>
<evidence type="ECO:0000313" key="3">
    <source>
        <dbReference type="Proteomes" id="UP000694232"/>
    </source>
</evidence>
<dbReference type="Proteomes" id="UP000694232">
    <property type="component" value="Chromosome 1"/>
</dbReference>
<feature type="signal peptide" evidence="1">
    <location>
        <begin position="1"/>
        <end position="21"/>
    </location>
</feature>
<accession>A0A975YNM4</accession>
<keyword evidence="1" id="KW-0732">Signal</keyword>
<dbReference type="RefSeq" id="WP_218562665.1">
    <property type="nucleotide sequence ID" value="NZ_CP076643.1"/>
</dbReference>
<sequence length="168" mass="17454">MKRSIVSALVLSTVFSAPSFAFLNFGSKDQSNDLASMVSSTLNQAESNSSLITQVTNQLPVSPQQATGGVGAMLSLAQNQLSESNSEELGQLLPGMDQLTNLNLSGSKDTLSGLNNLSAVHDVFKGLGLDPSMISQFAPLVLQYLTSQGASDGLLGSLSKLWGTSSAN</sequence>
<gene>
    <name evidence="2" type="ORF">KNV97_20435</name>
</gene>